<dbReference type="AlphaFoldDB" id="A0A0B3YBQ4"/>
<organism evidence="1 2">
    <name type="scientific">Alteromonas marina</name>
    <dbReference type="NCBI Taxonomy" id="203795"/>
    <lineage>
        <taxon>Bacteria</taxon>
        <taxon>Pseudomonadati</taxon>
        <taxon>Pseudomonadota</taxon>
        <taxon>Gammaproteobacteria</taxon>
        <taxon>Alteromonadales</taxon>
        <taxon>Alteromonadaceae</taxon>
        <taxon>Alteromonas/Salinimonas group</taxon>
        <taxon>Alteromonas</taxon>
    </lineage>
</organism>
<dbReference type="RefSeq" id="WP_039219069.1">
    <property type="nucleotide sequence ID" value="NZ_JWLW01000012.1"/>
</dbReference>
<dbReference type="EMBL" id="JWLW01000012">
    <property type="protein sequence ID" value="KHT54448.1"/>
    <property type="molecule type" value="Genomic_DNA"/>
</dbReference>
<accession>A0A0B3YBQ4</accession>
<evidence type="ECO:0008006" key="3">
    <source>
        <dbReference type="Google" id="ProtNLM"/>
    </source>
</evidence>
<dbReference type="InterPro" id="IPR013467">
    <property type="entry name" value="HNH78-like"/>
</dbReference>
<name>A0A0B3YBQ4_9ALTE</name>
<reference evidence="1 2" key="1">
    <citation type="submission" date="2014-12" db="EMBL/GenBank/DDBJ databases">
        <title>Genome sequencing of Alteromonas marina AD001.</title>
        <authorList>
            <person name="Adrian T.G.S."/>
            <person name="Chan K.G."/>
        </authorList>
    </citation>
    <scope>NUCLEOTIDE SEQUENCE [LARGE SCALE GENOMIC DNA]</scope>
    <source>
        <strain evidence="1 2">AD001</strain>
    </source>
</reference>
<evidence type="ECO:0000313" key="2">
    <source>
        <dbReference type="Proteomes" id="UP000031197"/>
    </source>
</evidence>
<comment type="caution">
    <text evidence="1">The sequence shown here is derived from an EMBL/GenBank/DDBJ whole genome shotgun (WGS) entry which is preliminary data.</text>
</comment>
<dbReference type="NCBIfam" id="TIGR02646">
    <property type="entry name" value="retron system putative HNH endonuclease"/>
    <property type="match status" value="1"/>
</dbReference>
<dbReference type="OrthoDB" id="6975485at2"/>
<proteinExistence type="predicted"/>
<gene>
    <name evidence="1" type="ORF">RJ41_08010</name>
</gene>
<keyword evidence="2" id="KW-1185">Reference proteome</keyword>
<sequence length="210" mass="24220">MYEIKKSPQPNSLTTYKYDPNASYSNLPADVKTEIKESLLDEQGQLCAYCMGAIKIDTMRIEHWASQTNNANLELDYSNMLACCQGNEGQNPSFYICDKRKADSDLKYNPSNPRHSILTRLSYDGQGQIKSLEVDFDKQLNVVLNLNETRLVKNRQSAKKVVNQLLNKNSGTRKKSTIQTLIQNLKKRNDKHSFTPYYGYLIYYLENKIR</sequence>
<protein>
    <recommendedName>
        <fullName evidence="3">TIGR02646 family protein</fullName>
    </recommendedName>
</protein>
<evidence type="ECO:0000313" key="1">
    <source>
        <dbReference type="EMBL" id="KHT54448.1"/>
    </source>
</evidence>
<dbReference type="Proteomes" id="UP000031197">
    <property type="component" value="Unassembled WGS sequence"/>
</dbReference>